<evidence type="ECO:0000256" key="2">
    <source>
        <dbReference type="ARBA" id="ARBA00005189"/>
    </source>
</evidence>
<evidence type="ECO:0000256" key="9">
    <source>
        <dbReference type="ARBA" id="ARBA00023315"/>
    </source>
</evidence>
<feature type="transmembrane region" description="Helical" evidence="14">
    <location>
        <begin position="134"/>
        <end position="158"/>
    </location>
</feature>
<keyword evidence="5 14" id="KW-0812">Transmembrane</keyword>
<evidence type="ECO:0000256" key="1">
    <source>
        <dbReference type="ARBA" id="ARBA00004477"/>
    </source>
</evidence>
<protein>
    <recommendedName>
        <fullName evidence="11">O-acyltransferase</fullName>
    </recommendedName>
</protein>
<feature type="active site" evidence="12">
    <location>
        <position position="381"/>
    </location>
</feature>
<comment type="similarity">
    <text evidence="3 11">Belongs to the membrane-bound acyltransferase family. Sterol o-acyltransferase subfamily.</text>
</comment>
<keyword evidence="8 11" id="KW-0472">Membrane</keyword>
<evidence type="ECO:0000256" key="8">
    <source>
        <dbReference type="ARBA" id="ARBA00023136"/>
    </source>
</evidence>
<dbReference type="PANTHER" id="PTHR10408">
    <property type="entry name" value="STEROL O-ACYLTRANSFERASE"/>
    <property type="match status" value="1"/>
</dbReference>
<organism evidence="15 16">
    <name type="scientific">Tortispora caseinolytica NRRL Y-17796</name>
    <dbReference type="NCBI Taxonomy" id="767744"/>
    <lineage>
        <taxon>Eukaryota</taxon>
        <taxon>Fungi</taxon>
        <taxon>Dikarya</taxon>
        <taxon>Ascomycota</taxon>
        <taxon>Saccharomycotina</taxon>
        <taxon>Trigonopsidomycetes</taxon>
        <taxon>Trigonopsidales</taxon>
        <taxon>Trigonopsidaceae</taxon>
        <taxon>Tortispora</taxon>
    </lineage>
</organism>
<dbReference type="GO" id="GO:0005789">
    <property type="term" value="C:endoplasmic reticulum membrane"/>
    <property type="evidence" value="ECO:0007669"/>
    <property type="project" value="UniProtKB-SubCell"/>
</dbReference>
<evidence type="ECO:0000256" key="12">
    <source>
        <dbReference type="PIRSR" id="PIRSR000439-1"/>
    </source>
</evidence>
<feature type="compositionally biased region" description="Basic residues" evidence="13">
    <location>
        <begin position="1"/>
        <end position="10"/>
    </location>
</feature>
<dbReference type="OrthoDB" id="10039049at2759"/>
<dbReference type="Pfam" id="PF03062">
    <property type="entry name" value="MBOAT"/>
    <property type="match status" value="1"/>
</dbReference>
<evidence type="ECO:0000256" key="7">
    <source>
        <dbReference type="ARBA" id="ARBA00022989"/>
    </source>
</evidence>
<dbReference type="AlphaFoldDB" id="A0A1E4TGE2"/>
<evidence type="ECO:0000256" key="4">
    <source>
        <dbReference type="ARBA" id="ARBA00022679"/>
    </source>
</evidence>
<name>A0A1E4TGE2_9ASCO</name>
<dbReference type="InterPro" id="IPR014371">
    <property type="entry name" value="Oat_ACAT_DAG_ARE"/>
</dbReference>
<evidence type="ECO:0000313" key="15">
    <source>
        <dbReference type="EMBL" id="ODV90748.1"/>
    </source>
</evidence>
<dbReference type="GO" id="GO:0004144">
    <property type="term" value="F:diacylglycerol O-acyltransferase activity"/>
    <property type="evidence" value="ECO:0007669"/>
    <property type="project" value="UniProtKB-ARBA"/>
</dbReference>
<dbReference type="EMBL" id="KV453842">
    <property type="protein sequence ID" value="ODV90748.1"/>
    <property type="molecule type" value="Genomic_DNA"/>
</dbReference>
<feature type="transmembrane region" description="Helical" evidence="14">
    <location>
        <begin position="363"/>
        <end position="380"/>
    </location>
</feature>
<evidence type="ECO:0000256" key="10">
    <source>
        <dbReference type="ARBA" id="ARBA00023568"/>
    </source>
</evidence>
<keyword evidence="9 11" id="KW-0012">Acyltransferase</keyword>
<evidence type="ECO:0000256" key="13">
    <source>
        <dbReference type="SAM" id="MobiDB-lite"/>
    </source>
</evidence>
<keyword evidence="16" id="KW-1185">Reference proteome</keyword>
<accession>A0A1E4TGE2</accession>
<dbReference type="InterPro" id="IPR004299">
    <property type="entry name" value="MBOAT_fam"/>
</dbReference>
<proteinExistence type="inferred from homology"/>
<dbReference type="Proteomes" id="UP000095023">
    <property type="component" value="Unassembled WGS sequence"/>
</dbReference>
<evidence type="ECO:0000256" key="14">
    <source>
        <dbReference type="SAM" id="Phobius"/>
    </source>
</evidence>
<feature type="transmembrane region" description="Helical" evidence="14">
    <location>
        <begin position="164"/>
        <end position="186"/>
    </location>
</feature>
<comment type="pathway">
    <text evidence="2">Lipid metabolism.</text>
</comment>
<evidence type="ECO:0000256" key="11">
    <source>
        <dbReference type="PIRNR" id="PIRNR000439"/>
    </source>
</evidence>
<evidence type="ECO:0000313" key="16">
    <source>
        <dbReference type="Proteomes" id="UP000095023"/>
    </source>
</evidence>
<reference evidence="16" key="1">
    <citation type="submission" date="2016-02" db="EMBL/GenBank/DDBJ databases">
        <title>Comparative genomics of biotechnologically important yeasts.</title>
        <authorList>
            <consortium name="DOE Joint Genome Institute"/>
            <person name="Riley R."/>
            <person name="Haridas S."/>
            <person name="Wolfe K.H."/>
            <person name="Lopes M.R."/>
            <person name="Hittinger C.T."/>
            <person name="Goker M."/>
            <person name="Salamov A."/>
            <person name="Wisecaver J."/>
            <person name="Long T.M."/>
            <person name="Aerts A.L."/>
            <person name="Barry K."/>
            <person name="Choi C."/>
            <person name="Clum A."/>
            <person name="Coughlan A.Y."/>
            <person name="Deshpande S."/>
            <person name="Douglass A.P."/>
            <person name="Hanson S.J."/>
            <person name="Klenk H.-P."/>
            <person name="Labutti K."/>
            <person name="Lapidus A."/>
            <person name="Lindquist E."/>
            <person name="Lipzen A."/>
            <person name="Meier-Kolthoff J.P."/>
            <person name="Ohm R.A."/>
            <person name="Otillar R.P."/>
            <person name="Pangilinan J."/>
            <person name="Peng Y."/>
            <person name="Rokas A."/>
            <person name="Rosa C.A."/>
            <person name="Scheuner C."/>
            <person name="Sibirny A.A."/>
            <person name="Slot J.C."/>
            <person name="Stielow J.B."/>
            <person name="Sun H."/>
            <person name="Kurtzman C.P."/>
            <person name="Blackwell M."/>
            <person name="Jeffries T.W."/>
            <person name="Grigoriev I.V."/>
        </authorList>
    </citation>
    <scope>NUCLEOTIDE SEQUENCE [LARGE SCALE GENOMIC DNA]</scope>
    <source>
        <strain evidence="16">NRRL Y-17796</strain>
    </source>
</reference>
<feature type="region of interest" description="Disordered" evidence="13">
    <location>
        <begin position="1"/>
        <end position="25"/>
    </location>
</feature>
<sequence length="453" mass="51866">MSNVKNRIKSSVKVPKTDNSKRSLQGHIRPVHQNVNVSILSKAASTNSRLDLHGFRNLAYIMLICSNLRLLVENYLNHGFSIPIQSLGIPRDDVRIGIYCTLLIPCHLLLANIIERTAIKTLKNKKNTSSYELWTQFAALHAINEFACLAITTLIVQFYVYHPLVGTILLVHSVILCLKVTSYALANRELRAAYLNNLPVPELYRSHPYPSNLAFSNLVYFWWAPTLVYQPVYPRSPNIRITFVLRCITEVCVLSLGIWFLSAQYATPILKSSIPLLNTREYALVFERLLKLASVSIIVWLMGFVVVFQSMLNLLAEIMRFGDREFYKDWWNSGSVSTYWRLWNRPMNTFFRRHIYFPLMKRGYGATSSTVIVFTVSAILHELVVGIATHNLIGVAFISMMLQIPLSLATAPLEQMRGPGTTIGNCIFWLSFFLGQPLNILLYYFAWNVRYQK</sequence>
<comment type="subcellular location">
    <subcellularLocation>
        <location evidence="1 11">Endoplasmic reticulum membrane</location>
        <topology evidence="1 11">Multi-pass membrane protein</topology>
    </subcellularLocation>
</comment>
<keyword evidence="4 11" id="KW-0808">Transferase</keyword>
<dbReference type="PIRSF" id="PIRSF000439">
    <property type="entry name" value="Oat_ACAT_DAG_ARE"/>
    <property type="match status" value="1"/>
</dbReference>
<feature type="transmembrane region" description="Helical" evidence="14">
    <location>
        <begin position="292"/>
        <end position="316"/>
    </location>
</feature>
<evidence type="ECO:0000256" key="5">
    <source>
        <dbReference type="ARBA" id="ARBA00022692"/>
    </source>
</evidence>
<comment type="function">
    <text evidence="10">Sterol O-acyltransferase that catalyzes the formation of stery esters.</text>
</comment>
<evidence type="ECO:0000256" key="6">
    <source>
        <dbReference type="ARBA" id="ARBA00022824"/>
    </source>
</evidence>
<feature type="transmembrane region" description="Helical" evidence="14">
    <location>
        <begin position="392"/>
        <end position="411"/>
    </location>
</feature>
<keyword evidence="6 11" id="KW-0256">Endoplasmic reticulum</keyword>
<dbReference type="PANTHER" id="PTHR10408:SF7">
    <property type="entry name" value="DIACYLGLYCEROL O-ACYLTRANSFERASE 1"/>
    <property type="match status" value="1"/>
</dbReference>
<dbReference type="GO" id="GO:0019432">
    <property type="term" value="P:triglyceride biosynthetic process"/>
    <property type="evidence" value="ECO:0007669"/>
    <property type="project" value="TreeGrafter"/>
</dbReference>
<gene>
    <name evidence="15" type="ORF">CANCADRAFT_25613</name>
</gene>
<feature type="transmembrane region" description="Helical" evidence="14">
    <location>
        <begin position="423"/>
        <end position="446"/>
    </location>
</feature>
<evidence type="ECO:0000256" key="3">
    <source>
        <dbReference type="ARBA" id="ARBA00009010"/>
    </source>
</evidence>
<keyword evidence="7 14" id="KW-1133">Transmembrane helix</keyword>